<protein>
    <submittedName>
        <fullName evidence="2">Uncharacterized protein</fullName>
    </submittedName>
</protein>
<feature type="region of interest" description="Disordered" evidence="1">
    <location>
        <begin position="24"/>
        <end position="46"/>
    </location>
</feature>
<name>A0ABD1XZZ4_9MARC</name>
<reference evidence="2 3" key="1">
    <citation type="submission" date="2024-09" db="EMBL/GenBank/DDBJ databases">
        <title>Chromosome-scale assembly of Riccia fluitans.</title>
        <authorList>
            <person name="Paukszto L."/>
            <person name="Sawicki J."/>
            <person name="Karawczyk K."/>
            <person name="Piernik-Szablinska J."/>
            <person name="Szczecinska M."/>
            <person name="Mazdziarz M."/>
        </authorList>
    </citation>
    <scope>NUCLEOTIDE SEQUENCE [LARGE SCALE GENOMIC DNA]</scope>
    <source>
        <strain evidence="2">Rf_01</strain>
        <tissue evidence="2">Aerial parts of the thallus</tissue>
    </source>
</reference>
<feature type="compositionally biased region" description="Basic and acidic residues" evidence="1">
    <location>
        <begin position="279"/>
        <end position="289"/>
    </location>
</feature>
<keyword evidence="3" id="KW-1185">Reference proteome</keyword>
<accession>A0ABD1XZZ4</accession>
<evidence type="ECO:0000313" key="3">
    <source>
        <dbReference type="Proteomes" id="UP001605036"/>
    </source>
</evidence>
<evidence type="ECO:0000313" key="2">
    <source>
        <dbReference type="EMBL" id="KAL2620061.1"/>
    </source>
</evidence>
<sequence>MGLIGNRRQFCSFVRWRKKSRQTIGTSKTFPEPRQEGLDVRSVDSEPYRPKNLDFEAAKVMLRRHAGDGDFSDHDPKVDESRRSSSIKIPYDQRMRAVDYSQKDYAAVGNLTVDVQLPNAPEEQEGSVKSPLLHSERKIPASCTFQETGDHVSPVNAVTKNSGPISIGYMAEGSGLSSTSTSNSGKVRRSSSNSKTSCSDSGLDAAHRGRGSRMSLNSNSGGDRGSTSSTEFPRSGSESDCSCREDFPLTESSSAVLSPGPIHERMESDDRWANMYGKEEDQTAEHEVGSDEAGGSPQHESTINNGQLRVISLDQDRSESGKDNWGWYIHWSKSAQCISNHYQLRPIMDVLRYWRMEVPGTVNIRYTHSAGVEVSLPWPDLRSGSREQIHQFVDTVNRTEGRQVFYYLFMEHPRGFIRNRSEYLLPPSPTSVRTSGSYECLPPPSPRLTSVPNGSICGRADRLVGRESTRASGSKMFSRRDTYPTTVPRDSRRVQKYLLYHV</sequence>
<organism evidence="2 3">
    <name type="scientific">Riccia fluitans</name>
    <dbReference type="NCBI Taxonomy" id="41844"/>
    <lineage>
        <taxon>Eukaryota</taxon>
        <taxon>Viridiplantae</taxon>
        <taxon>Streptophyta</taxon>
        <taxon>Embryophyta</taxon>
        <taxon>Marchantiophyta</taxon>
        <taxon>Marchantiopsida</taxon>
        <taxon>Marchantiidae</taxon>
        <taxon>Marchantiales</taxon>
        <taxon>Ricciaceae</taxon>
        <taxon>Riccia</taxon>
    </lineage>
</organism>
<dbReference type="Proteomes" id="UP001605036">
    <property type="component" value="Unassembled WGS sequence"/>
</dbReference>
<dbReference type="EMBL" id="JBHFFA010000006">
    <property type="protein sequence ID" value="KAL2620061.1"/>
    <property type="molecule type" value="Genomic_DNA"/>
</dbReference>
<feature type="compositionally biased region" description="Low complexity" evidence="1">
    <location>
        <begin position="173"/>
        <end position="201"/>
    </location>
</feature>
<feature type="compositionally biased region" description="Polar residues" evidence="1">
    <location>
        <begin position="214"/>
        <end position="240"/>
    </location>
</feature>
<feature type="compositionally biased region" description="Basic and acidic residues" evidence="1">
    <location>
        <begin position="31"/>
        <end position="46"/>
    </location>
</feature>
<feature type="region of interest" description="Disordered" evidence="1">
    <location>
        <begin position="173"/>
        <end position="246"/>
    </location>
</feature>
<feature type="region of interest" description="Disordered" evidence="1">
    <location>
        <begin position="279"/>
        <end position="305"/>
    </location>
</feature>
<comment type="caution">
    <text evidence="2">The sequence shown here is derived from an EMBL/GenBank/DDBJ whole genome shotgun (WGS) entry which is preliminary data.</text>
</comment>
<dbReference type="AlphaFoldDB" id="A0ABD1XZZ4"/>
<gene>
    <name evidence="2" type="ORF">R1flu_000266</name>
</gene>
<proteinExistence type="predicted"/>
<evidence type="ECO:0000256" key="1">
    <source>
        <dbReference type="SAM" id="MobiDB-lite"/>
    </source>
</evidence>